<sequence>EENQRELDWCDVVVIGPGLGVSGKSRERAQWFLSRASQAGKPIILDADGLNLLSQHPEWLPYLNEQAIVTPHLGEMSRLCGKTIGEIQHKMAETALEFSRKTKAVCVLKDACTVVADAKGRAYLNMSGNAGMATAGSGDVLTGILAAVLCMYLSSWEKGPEQGKKAALGVYLHGRSGDLAAEKYGMHSMTARDLVRMLSEAIRRKEERL</sequence>
<dbReference type="InterPro" id="IPR029056">
    <property type="entry name" value="Ribokinase-like"/>
</dbReference>
<name>J9G540_9ZZZZ</name>
<evidence type="ECO:0000256" key="4">
    <source>
        <dbReference type="ARBA" id="ARBA00023027"/>
    </source>
</evidence>
<dbReference type="GO" id="GO:0052855">
    <property type="term" value="F:ADP-dependent NAD(P)H-hydrate dehydratase activity"/>
    <property type="evidence" value="ECO:0007669"/>
    <property type="project" value="TreeGrafter"/>
</dbReference>
<dbReference type="EMBL" id="AMCI01006280">
    <property type="protein sequence ID" value="EJW94604.1"/>
    <property type="molecule type" value="Genomic_DNA"/>
</dbReference>
<comment type="caution">
    <text evidence="7">The sequence shown here is derived from an EMBL/GenBank/DDBJ whole genome shotgun (WGS) entry which is preliminary data.</text>
</comment>
<dbReference type="AlphaFoldDB" id="J9G540"/>
<keyword evidence="4" id="KW-0520">NAD</keyword>
<evidence type="ECO:0000256" key="5">
    <source>
        <dbReference type="ARBA" id="ARBA00023239"/>
    </source>
</evidence>
<accession>J9G540</accession>
<dbReference type="InterPro" id="IPR000631">
    <property type="entry name" value="CARKD"/>
</dbReference>
<keyword evidence="2" id="KW-0067">ATP-binding</keyword>
<evidence type="ECO:0000313" key="7">
    <source>
        <dbReference type="EMBL" id="EJW94604.1"/>
    </source>
</evidence>
<dbReference type="InterPro" id="IPR017953">
    <property type="entry name" value="Carbohydrate_kinase_pred_CS"/>
</dbReference>
<keyword evidence="3" id="KW-0521">NADP</keyword>
<evidence type="ECO:0000256" key="1">
    <source>
        <dbReference type="ARBA" id="ARBA00022741"/>
    </source>
</evidence>
<dbReference type="PROSITE" id="PS51383">
    <property type="entry name" value="YJEF_C_3"/>
    <property type="match status" value="1"/>
</dbReference>
<dbReference type="CDD" id="cd01171">
    <property type="entry name" value="YXKO-related"/>
    <property type="match status" value="1"/>
</dbReference>
<dbReference type="Gene3D" id="3.40.1190.20">
    <property type="match status" value="1"/>
</dbReference>
<protein>
    <submittedName>
        <fullName evidence="7">YjeF family protein</fullName>
    </submittedName>
</protein>
<gene>
    <name evidence="7" type="ORF">EVA_17289</name>
</gene>
<dbReference type="GO" id="GO:0052856">
    <property type="term" value="F:NAD(P)HX epimerase activity"/>
    <property type="evidence" value="ECO:0007669"/>
    <property type="project" value="TreeGrafter"/>
</dbReference>
<organism evidence="7">
    <name type="scientific">gut metagenome</name>
    <dbReference type="NCBI Taxonomy" id="749906"/>
    <lineage>
        <taxon>unclassified sequences</taxon>
        <taxon>metagenomes</taxon>
        <taxon>organismal metagenomes</taxon>
    </lineage>
</organism>
<dbReference type="PROSITE" id="PS01050">
    <property type="entry name" value="YJEF_C_2"/>
    <property type="match status" value="1"/>
</dbReference>
<feature type="domain" description="YjeF C-terminal" evidence="6">
    <location>
        <begin position="1"/>
        <end position="205"/>
    </location>
</feature>
<proteinExistence type="predicted"/>
<evidence type="ECO:0000259" key="6">
    <source>
        <dbReference type="PROSITE" id="PS51383"/>
    </source>
</evidence>
<dbReference type="SUPFAM" id="SSF53613">
    <property type="entry name" value="Ribokinase-like"/>
    <property type="match status" value="1"/>
</dbReference>
<evidence type="ECO:0000256" key="2">
    <source>
        <dbReference type="ARBA" id="ARBA00022840"/>
    </source>
</evidence>
<dbReference type="PANTHER" id="PTHR12592">
    <property type="entry name" value="ATP-DEPENDENT (S)-NAD(P)H-HYDRATE DEHYDRATASE FAMILY MEMBER"/>
    <property type="match status" value="1"/>
</dbReference>
<reference evidence="7" key="1">
    <citation type="journal article" date="2012" name="PLoS ONE">
        <title>Gene sets for utilization of primary and secondary nutrition supplies in the distal gut of endangered iberian lynx.</title>
        <authorList>
            <person name="Alcaide M."/>
            <person name="Messina E."/>
            <person name="Richter M."/>
            <person name="Bargiela R."/>
            <person name="Peplies J."/>
            <person name="Huws S.A."/>
            <person name="Newbold C.J."/>
            <person name="Golyshin P.N."/>
            <person name="Simon M.A."/>
            <person name="Lopez G."/>
            <person name="Yakimov M.M."/>
            <person name="Ferrer M."/>
        </authorList>
    </citation>
    <scope>NUCLEOTIDE SEQUENCE</scope>
</reference>
<keyword evidence="1" id="KW-0547">Nucleotide-binding</keyword>
<dbReference type="Pfam" id="PF01256">
    <property type="entry name" value="Carb_kinase"/>
    <property type="match status" value="1"/>
</dbReference>
<dbReference type="PANTHER" id="PTHR12592:SF0">
    <property type="entry name" value="ATP-DEPENDENT (S)-NAD(P)H-HYDRATE DEHYDRATASE"/>
    <property type="match status" value="1"/>
</dbReference>
<dbReference type="NCBIfam" id="TIGR00196">
    <property type="entry name" value="yjeF_cterm"/>
    <property type="match status" value="1"/>
</dbReference>
<dbReference type="GO" id="GO:0110051">
    <property type="term" value="P:metabolite repair"/>
    <property type="evidence" value="ECO:0007669"/>
    <property type="project" value="TreeGrafter"/>
</dbReference>
<dbReference type="GO" id="GO:0005524">
    <property type="term" value="F:ATP binding"/>
    <property type="evidence" value="ECO:0007669"/>
    <property type="project" value="UniProtKB-KW"/>
</dbReference>
<feature type="non-terminal residue" evidence="7">
    <location>
        <position position="1"/>
    </location>
</feature>
<keyword evidence="5" id="KW-0456">Lyase</keyword>
<evidence type="ECO:0000256" key="3">
    <source>
        <dbReference type="ARBA" id="ARBA00022857"/>
    </source>
</evidence>